<dbReference type="NCBIfam" id="NF040941">
    <property type="entry name" value="GGGWT_bact"/>
    <property type="match status" value="1"/>
</dbReference>
<organism evidence="4 5">
    <name type="scientific">Littorina saxatilis</name>
    <dbReference type="NCBI Taxonomy" id="31220"/>
    <lineage>
        <taxon>Eukaryota</taxon>
        <taxon>Metazoa</taxon>
        <taxon>Spiralia</taxon>
        <taxon>Lophotrochozoa</taxon>
        <taxon>Mollusca</taxon>
        <taxon>Gastropoda</taxon>
        <taxon>Caenogastropoda</taxon>
        <taxon>Littorinimorpha</taxon>
        <taxon>Littorinoidea</taxon>
        <taxon>Littorinidae</taxon>
        <taxon>Littorina</taxon>
    </lineage>
</organism>
<dbReference type="SUPFAM" id="SSF56496">
    <property type="entry name" value="Fibrinogen C-terminal domain-like"/>
    <property type="match status" value="1"/>
</dbReference>
<dbReference type="Gene3D" id="3.90.215.10">
    <property type="entry name" value="Gamma Fibrinogen, chain A, domain 1"/>
    <property type="match status" value="1"/>
</dbReference>
<accession>A0AAN9G1W8</accession>
<dbReference type="CDD" id="cd00087">
    <property type="entry name" value="FReD"/>
    <property type="match status" value="1"/>
</dbReference>
<dbReference type="InterPro" id="IPR036056">
    <property type="entry name" value="Fibrinogen-like_C"/>
</dbReference>
<evidence type="ECO:0000313" key="5">
    <source>
        <dbReference type="Proteomes" id="UP001374579"/>
    </source>
</evidence>
<evidence type="ECO:0000259" key="3">
    <source>
        <dbReference type="PROSITE" id="PS51406"/>
    </source>
</evidence>
<feature type="chain" id="PRO_5042895503" description="Fibrinogen C-terminal domain-containing protein" evidence="2">
    <location>
        <begin position="18"/>
        <end position="319"/>
    </location>
</feature>
<keyword evidence="2" id="KW-0732">Signal</keyword>
<dbReference type="AlphaFoldDB" id="A0AAN9G1W8"/>
<evidence type="ECO:0000256" key="1">
    <source>
        <dbReference type="ARBA" id="ARBA00023157"/>
    </source>
</evidence>
<dbReference type="PANTHER" id="PTHR19143:SF458">
    <property type="entry name" value="FIBRINOGEN C-TERMINAL DOMAIN-CONTAINING PROTEIN-RELATED"/>
    <property type="match status" value="1"/>
</dbReference>
<dbReference type="InterPro" id="IPR002181">
    <property type="entry name" value="Fibrinogen_a/b/g_C_dom"/>
</dbReference>
<sequence>MASFLLVFAVLLSPLEAITVTARGNYYKNINHDGKAFTGNILFESPARSAKHCALLCGQPEHRGLCETFTFDGDVCRGHGMLGMFNTSSFVDAPGARSFSKNWEETLPKDCVEAQRYSNESGVVTIYPDDDNSGLQVYCDQDTDGGGWLVFQRRKDGSVDFYRKWAEYLTGFGNVQGEFWLGLDALHMLTSRQRYELRVDLVKFNGTEGYETYSNFTISDSSDNYRLHLGSPTGGNGGDSLSYHNGMQFSTRDADHDTRIFGNCASEHHGAWWYKSCAMSNLNGRYRESREWASEGIVWYYFDNTQYNFKSAEMKMRAM</sequence>
<feature type="domain" description="Fibrinogen C-terminal" evidence="3">
    <location>
        <begin position="102"/>
        <end position="319"/>
    </location>
</feature>
<dbReference type="FunFam" id="3.90.215.10:FF:000001">
    <property type="entry name" value="Tenascin isoform 1"/>
    <property type="match status" value="1"/>
</dbReference>
<name>A0AAN9G1W8_9CAEN</name>
<dbReference type="PROSITE" id="PS51406">
    <property type="entry name" value="FIBRINOGEN_C_2"/>
    <property type="match status" value="1"/>
</dbReference>
<dbReference type="InterPro" id="IPR050373">
    <property type="entry name" value="Fibrinogen_C-term_domain"/>
</dbReference>
<evidence type="ECO:0000313" key="4">
    <source>
        <dbReference type="EMBL" id="KAK7090935.1"/>
    </source>
</evidence>
<dbReference type="PROSITE" id="PS00514">
    <property type="entry name" value="FIBRINOGEN_C_1"/>
    <property type="match status" value="1"/>
</dbReference>
<comment type="caution">
    <text evidence="4">The sequence shown here is derived from an EMBL/GenBank/DDBJ whole genome shotgun (WGS) entry which is preliminary data.</text>
</comment>
<protein>
    <recommendedName>
        <fullName evidence="3">Fibrinogen C-terminal domain-containing protein</fullName>
    </recommendedName>
</protein>
<dbReference type="EMBL" id="JBAMIC010000024">
    <property type="protein sequence ID" value="KAK7090935.1"/>
    <property type="molecule type" value="Genomic_DNA"/>
</dbReference>
<feature type="signal peptide" evidence="2">
    <location>
        <begin position="1"/>
        <end position="17"/>
    </location>
</feature>
<proteinExistence type="predicted"/>
<dbReference type="InterPro" id="IPR014716">
    <property type="entry name" value="Fibrinogen_a/b/g_C_1"/>
</dbReference>
<dbReference type="GO" id="GO:0005615">
    <property type="term" value="C:extracellular space"/>
    <property type="evidence" value="ECO:0007669"/>
    <property type="project" value="TreeGrafter"/>
</dbReference>
<gene>
    <name evidence="4" type="ORF">V1264_010670</name>
</gene>
<dbReference type="SMART" id="SM00186">
    <property type="entry name" value="FBG"/>
    <property type="match status" value="1"/>
</dbReference>
<keyword evidence="5" id="KW-1185">Reference proteome</keyword>
<dbReference type="Proteomes" id="UP001374579">
    <property type="component" value="Unassembled WGS sequence"/>
</dbReference>
<dbReference type="PANTHER" id="PTHR19143">
    <property type="entry name" value="FIBRINOGEN/TENASCIN/ANGIOPOEITIN"/>
    <property type="match status" value="1"/>
</dbReference>
<reference evidence="4 5" key="1">
    <citation type="submission" date="2024-02" db="EMBL/GenBank/DDBJ databases">
        <title>Chromosome-scale genome assembly of the rough periwinkle Littorina saxatilis.</title>
        <authorList>
            <person name="De Jode A."/>
            <person name="Faria R."/>
            <person name="Formenti G."/>
            <person name="Sims Y."/>
            <person name="Smith T.P."/>
            <person name="Tracey A."/>
            <person name="Wood J.M.D."/>
            <person name="Zagrodzka Z.B."/>
            <person name="Johannesson K."/>
            <person name="Butlin R.K."/>
            <person name="Leder E.H."/>
        </authorList>
    </citation>
    <scope>NUCLEOTIDE SEQUENCE [LARGE SCALE GENOMIC DNA]</scope>
    <source>
        <strain evidence="4">Snail1</strain>
        <tissue evidence="4">Muscle</tissue>
    </source>
</reference>
<dbReference type="InterPro" id="IPR020837">
    <property type="entry name" value="Fibrinogen_CS"/>
</dbReference>
<evidence type="ECO:0000256" key="2">
    <source>
        <dbReference type="SAM" id="SignalP"/>
    </source>
</evidence>
<keyword evidence="1" id="KW-1015">Disulfide bond</keyword>
<dbReference type="Pfam" id="PF00147">
    <property type="entry name" value="Fibrinogen_C"/>
    <property type="match status" value="1"/>
</dbReference>